<gene>
    <name evidence="2" type="ORF">CYMTET_23553</name>
</gene>
<comment type="caution">
    <text evidence="2">The sequence shown here is derived from an EMBL/GenBank/DDBJ whole genome shotgun (WGS) entry which is preliminary data.</text>
</comment>
<accession>A0AAE0L0U6</accession>
<sequence>MASVPDEIASVPEPLPPQWLEFEAIFAGLRSEVQSTVVSKKIPQRKAPKMRKQLQQLRAFCLKAKQETDQIAKRRNRVEAAQELGRNRLTQEAESPQDEMRNSCAPANCEAPRRRKVNARNSASAANPKFNSLFPWSANTNSNQIPSRGLQGVVARLTQQESETNAIGSGHLLQGVASGERRGTKRAESASDTSKGMKKSLHKFSVHGDADRGNSTASTSATPNNAGGTDDAKHRFSVLAPPSVRRIMPREDRSQGQDGAQVSFYEVVRKICVLLSSIF</sequence>
<reference evidence="2 3" key="1">
    <citation type="journal article" date="2015" name="Genome Biol. Evol.">
        <title>Comparative Genomics of a Bacterivorous Green Alga Reveals Evolutionary Causalities and Consequences of Phago-Mixotrophic Mode of Nutrition.</title>
        <authorList>
            <person name="Burns J.A."/>
            <person name="Paasch A."/>
            <person name="Narechania A."/>
            <person name="Kim E."/>
        </authorList>
    </citation>
    <scope>NUCLEOTIDE SEQUENCE [LARGE SCALE GENOMIC DNA]</scope>
    <source>
        <strain evidence="2 3">PLY_AMNH</strain>
    </source>
</reference>
<dbReference type="EMBL" id="LGRX02012119">
    <property type="protein sequence ID" value="KAK3267916.1"/>
    <property type="molecule type" value="Genomic_DNA"/>
</dbReference>
<evidence type="ECO:0000313" key="3">
    <source>
        <dbReference type="Proteomes" id="UP001190700"/>
    </source>
</evidence>
<feature type="region of interest" description="Disordered" evidence="1">
    <location>
        <begin position="165"/>
        <end position="240"/>
    </location>
</feature>
<evidence type="ECO:0000313" key="2">
    <source>
        <dbReference type="EMBL" id="KAK3267916.1"/>
    </source>
</evidence>
<name>A0AAE0L0U6_9CHLO</name>
<feature type="region of interest" description="Disordered" evidence="1">
    <location>
        <begin position="89"/>
        <end position="136"/>
    </location>
</feature>
<feature type="compositionally biased region" description="Polar residues" evidence="1">
    <location>
        <begin position="213"/>
        <end position="227"/>
    </location>
</feature>
<organism evidence="2 3">
    <name type="scientific">Cymbomonas tetramitiformis</name>
    <dbReference type="NCBI Taxonomy" id="36881"/>
    <lineage>
        <taxon>Eukaryota</taxon>
        <taxon>Viridiplantae</taxon>
        <taxon>Chlorophyta</taxon>
        <taxon>Pyramimonadophyceae</taxon>
        <taxon>Pyramimonadales</taxon>
        <taxon>Pyramimonadaceae</taxon>
        <taxon>Cymbomonas</taxon>
    </lineage>
</organism>
<protein>
    <submittedName>
        <fullName evidence="2">Uncharacterized protein</fullName>
    </submittedName>
</protein>
<dbReference type="Proteomes" id="UP001190700">
    <property type="component" value="Unassembled WGS sequence"/>
</dbReference>
<feature type="compositionally biased region" description="Basic and acidic residues" evidence="1">
    <location>
        <begin position="179"/>
        <end position="189"/>
    </location>
</feature>
<dbReference type="AlphaFoldDB" id="A0AAE0L0U6"/>
<evidence type="ECO:0000256" key="1">
    <source>
        <dbReference type="SAM" id="MobiDB-lite"/>
    </source>
</evidence>
<feature type="compositionally biased region" description="Basic residues" evidence="1">
    <location>
        <begin position="196"/>
        <end position="205"/>
    </location>
</feature>
<keyword evidence="3" id="KW-1185">Reference proteome</keyword>
<proteinExistence type="predicted"/>